<sequence>MALPKLNTPKYKLKLPSDGRTVNYRPFLVKEEKLLLIATESGEQEELINAIKTILEDCTDVKGIDTLSTFDIEYLFLQVRAKSVGETVKVSLTCPDDEETQVEAEIPLDEIKVVKTRGHKNELKISDEVVVTMGYPTLDSFVSMNFTGEDTGVDQVFTMAANCIKTIADPEQVYDCADVSMKELMEFFDSMDSKQFQMIQNFFETMPKLSHKVNITNPNTGVESEVVLEGLASFFA</sequence>
<dbReference type="Pfam" id="PF12322">
    <property type="entry name" value="T4_baseplate"/>
    <property type="match status" value="1"/>
</dbReference>
<dbReference type="InterPro" id="IPR024364">
    <property type="entry name" value="Baseplate_phage_T4-like"/>
</dbReference>
<keyword evidence="2" id="KW-1185">Reference proteome</keyword>
<dbReference type="EMBL" id="GU071094">
    <property type="protein sequence ID" value="ADO97332.1"/>
    <property type="molecule type" value="Genomic_DNA"/>
</dbReference>
<reference evidence="1 2" key="1">
    <citation type="journal article" date="2010" name="Environ. Microbiol.">
        <title>Genomic analysis of oceanic cyanobacterial myoviruses compared with T4-like myoviruses from diverse hosts and environments.</title>
        <authorList>
            <person name="Sullivan M.B."/>
            <person name="Huang K.H."/>
            <person name="Ignacio-Espinoza J.C."/>
            <person name="Berlin A.M."/>
            <person name="Kelly L."/>
            <person name="Weigele P.R."/>
            <person name="DeFrancesco A.S."/>
            <person name="Kern S.E."/>
            <person name="Thompson L.R."/>
            <person name="Young S."/>
            <person name="Yandava C."/>
            <person name="Fu R."/>
            <person name="Krastins B."/>
            <person name="Chase M."/>
            <person name="Sarracino D."/>
            <person name="Osburne M.S."/>
            <person name="Henn M.R."/>
            <person name="Chisholm S.W."/>
        </authorList>
    </citation>
    <scope>NUCLEOTIDE SEQUENCE [LARGE SCALE GENOMIC DNA]</scope>
    <source>
        <strain evidence="1">6501-1</strain>
    </source>
</reference>
<proteinExistence type="predicted"/>
<protein>
    <submittedName>
        <fullName evidence="1">Baseplate hub subunit</fullName>
    </submittedName>
</protein>
<organism evidence="1 2">
    <name type="scientific">Synechococcus phage S-SM1</name>
    <dbReference type="NCBI Taxonomy" id="444859"/>
    <lineage>
        <taxon>Viruses</taxon>
        <taxon>Duplodnaviria</taxon>
        <taxon>Heunggongvirae</taxon>
        <taxon>Uroviricota</taxon>
        <taxon>Caudoviricetes</taxon>
        <taxon>Pantevenvirales</taxon>
        <taxon>Kyanoviridae</taxon>
        <taxon>Thetisvirus</taxon>
        <taxon>Thetisvirus ssm1</taxon>
    </lineage>
</organism>
<gene>
    <name evidence="1" type="primary">gp26</name>
    <name evidence="1" type="ORF">SSM1_013</name>
</gene>
<dbReference type="OrthoDB" id="9468at10239"/>
<evidence type="ECO:0000313" key="2">
    <source>
        <dbReference type="Proteomes" id="UP000006523"/>
    </source>
</evidence>
<dbReference type="RefSeq" id="YP_004322909.1">
    <property type="nucleotide sequence ID" value="NC_015282.1"/>
</dbReference>
<evidence type="ECO:0000313" key="1">
    <source>
        <dbReference type="EMBL" id="ADO97332.1"/>
    </source>
</evidence>
<dbReference type="Proteomes" id="UP000006523">
    <property type="component" value="Segment"/>
</dbReference>
<dbReference type="GeneID" id="10327610"/>
<dbReference type="KEGG" id="vg:10327610"/>
<name>E3SI25_9CAUD</name>
<accession>E3SI25</accession>